<dbReference type="InterPro" id="IPR050383">
    <property type="entry name" value="GlyoxalaseI/FosfomycinResist"/>
</dbReference>
<dbReference type="EMBL" id="CAEZUP010000012">
    <property type="protein sequence ID" value="CAB4601739.1"/>
    <property type="molecule type" value="Genomic_DNA"/>
</dbReference>
<organism evidence="2">
    <name type="scientific">freshwater metagenome</name>
    <dbReference type="NCBI Taxonomy" id="449393"/>
    <lineage>
        <taxon>unclassified sequences</taxon>
        <taxon>metagenomes</taxon>
        <taxon>ecological metagenomes</taxon>
    </lineage>
</organism>
<name>A0A6J6GPE8_9ZZZZ</name>
<evidence type="ECO:0000259" key="1">
    <source>
        <dbReference type="PROSITE" id="PS51819"/>
    </source>
</evidence>
<gene>
    <name evidence="2" type="ORF">UFOPK1835_00460</name>
</gene>
<sequence length="132" mass="14096">MSGSPISGFAHVAIAVTSLAEARRFYCGMLGLDEVPRPDLGIDGMWLRVGDLQLHFIETDVMPVPGPGFPHFALHIPADVWTDKLNELVGAGIVFLMGPSERVDFGVRVRAAFITDPAGNVVELTDAGPLNA</sequence>
<evidence type="ECO:0000313" key="2">
    <source>
        <dbReference type="EMBL" id="CAB4601739.1"/>
    </source>
</evidence>
<dbReference type="InterPro" id="IPR029068">
    <property type="entry name" value="Glyas_Bleomycin-R_OHBP_Dase"/>
</dbReference>
<dbReference type="AlphaFoldDB" id="A0A6J6GPE8"/>
<dbReference type="SUPFAM" id="SSF54593">
    <property type="entry name" value="Glyoxalase/Bleomycin resistance protein/Dihydroxybiphenyl dioxygenase"/>
    <property type="match status" value="1"/>
</dbReference>
<dbReference type="Pfam" id="PF00903">
    <property type="entry name" value="Glyoxalase"/>
    <property type="match status" value="1"/>
</dbReference>
<dbReference type="PROSITE" id="PS51819">
    <property type="entry name" value="VOC"/>
    <property type="match status" value="1"/>
</dbReference>
<protein>
    <submittedName>
        <fullName evidence="2">Unannotated protein</fullName>
    </submittedName>
</protein>
<feature type="domain" description="VOC" evidence="1">
    <location>
        <begin position="8"/>
        <end position="127"/>
    </location>
</feature>
<accession>A0A6J6GPE8</accession>
<dbReference type="InterPro" id="IPR004360">
    <property type="entry name" value="Glyas_Fos-R_dOase_dom"/>
</dbReference>
<reference evidence="2" key="1">
    <citation type="submission" date="2020-05" db="EMBL/GenBank/DDBJ databases">
        <authorList>
            <person name="Chiriac C."/>
            <person name="Salcher M."/>
            <person name="Ghai R."/>
            <person name="Kavagutti S V."/>
        </authorList>
    </citation>
    <scope>NUCLEOTIDE SEQUENCE</scope>
</reference>
<dbReference type="PANTHER" id="PTHR21366">
    <property type="entry name" value="GLYOXALASE FAMILY PROTEIN"/>
    <property type="match status" value="1"/>
</dbReference>
<dbReference type="Gene3D" id="3.10.180.10">
    <property type="entry name" value="2,3-Dihydroxybiphenyl 1,2-Dioxygenase, domain 1"/>
    <property type="match status" value="1"/>
</dbReference>
<proteinExistence type="predicted"/>
<dbReference type="InterPro" id="IPR037523">
    <property type="entry name" value="VOC_core"/>
</dbReference>